<dbReference type="HOGENOM" id="CLU_3165901_0_0_11"/>
<evidence type="ECO:0000313" key="2">
    <source>
        <dbReference type="EMBL" id="CCM64254.1"/>
    </source>
</evidence>
<protein>
    <submittedName>
        <fullName evidence="2">Uncharacterized protein</fullName>
    </submittedName>
</protein>
<name>R4Z035_9ACTN</name>
<keyword evidence="1" id="KW-0812">Transmembrane</keyword>
<sequence length="47" mass="5172">MARAERIVVVIKLVILVLFVAVGISASRHRGWRQGSGVLRCRSWPAG</sequence>
<feature type="transmembrane region" description="Helical" evidence="1">
    <location>
        <begin position="6"/>
        <end position="26"/>
    </location>
</feature>
<gene>
    <name evidence="2" type="ORF">BN381_350114</name>
</gene>
<reference evidence="2 3" key="1">
    <citation type="journal article" date="2013" name="ISME J.">
        <title>Metabolic model for the filamentous 'Candidatus Microthrix parvicella' based on genomic and metagenomic analyses.</title>
        <authorList>
            <person name="Jon McIlroy S."/>
            <person name="Kristiansen R."/>
            <person name="Albertsen M."/>
            <person name="Michael Karst S."/>
            <person name="Rossetti S."/>
            <person name="Lund Nielsen J."/>
            <person name="Tandoi V."/>
            <person name="James Seviour R."/>
            <person name="Nielsen P.H."/>
        </authorList>
    </citation>
    <scope>NUCLEOTIDE SEQUENCE [LARGE SCALE GENOMIC DNA]</scope>
    <source>
        <strain evidence="2 3">RN1</strain>
    </source>
</reference>
<keyword evidence="1" id="KW-1133">Transmembrane helix</keyword>
<proteinExistence type="predicted"/>
<comment type="caution">
    <text evidence="2">The sequence shown here is derived from an EMBL/GenBank/DDBJ whole genome shotgun (WGS) entry which is preliminary data.</text>
</comment>
<keyword evidence="3" id="KW-1185">Reference proteome</keyword>
<organism evidence="2 3">
    <name type="scientific">Candidatus Neomicrothrix parvicella RN1</name>
    <dbReference type="NCBI Taxonomy" id="1229780"/>
    <lineage>
        <taxon>Bacteria</taxon>
        <taxon>Bacillati</taxon>
        <taxon>Actinomycetota</taxon>
        <taxon>Acidimicrobiia</taxon>
        <taxon>Acidimicrobiales</taxon>
        <taxon>Microthrixaceae</taxon>
        <taxon>Candidatus Neomicrothrix</taxon>
    </lineage>
</organism>
<dbReference type="EMBL" id="CANL01000029">
    <property type="protein sequence ID" value="CCM64254.1"/>
    <property type="molecule type" value="Genomic_DNA"/>
</dbReference>
<evidence type="ECO:0000256" key="1">
    <source>
        <dbReference type="SAM" id="Phobius"/>
    </source>
</evidence>
<keyword evidence="1" id="KW-0472">Membrane</keyword>
<evidence type="ECO:0000313" key="3">
    <source>
        <dbReference type="Proteomes" id="UP000018291"/>
    </source>
</evidence>
<dbReference type="AlphaFoldDB" id="R4Z035"/>
<dbReference type="Proteomes" id="UP000018291">
    <property type="component" value="Unassembled WGS sequence"/>
</dbReference>
<accession>R4Z035</accession>